<comment type="caution">
    <text evidence="4">The sequence shown here is derived from an EMBL/GenBank/DDBJ whole genome shotgun (WGS) entry which is preliminary data.</text>
</comment>
<organism evidence="4 5">
    <name type="scientific">Hoyosella altamirensis</name>
    <dbReference type="NCBI Taxonomy" id="616997"/>
    <lineage>
        <taxon>Bacteria</taxon>
        <taxon>Bacillati</taxon>
        <taxon>Actinomycetota</taxon>
        <taxon>Actinomycetes</taxon>
        <taxon>Mycobacteriales</taxon>
        <taxon>Hoyosellaceae</taxon>
        <taxon>Hoyosella</taxon>
    </lineage>
</organism>
<feature type="transmembrane region" description="Helical" evidence="2">
    <location>
        <begin position="106"/>
        <end position="126"/>
    </location>
</feature>
<keyword evidence="2" id="KW-1133">Transmembrane helix</keyword>
<keyword evidence="2" id="KW-0472">Membrane</keyword>
<dbReference type="InterPro" id="IPR022603">
    <property type="entry name" value="DUF3152"/>
</dbReference>
<keyword evidence="5" id="KW-1185">Reference proteome</keyword>
<feature type="domain" description="DUF3152" evidence="3">
    <location>
        <begin position="175"/>
        <end position="383"/>
    </location>
</feature>
<evidence type="ECO:0000259" key="3">
    <source>
        <dbReference type="Pfam" id="PF11350"/>
    </source>
</evidence>
<sequence>MTIRGARHQEDGRRRPRDEVRSVRGRRTRAPSRSRSAVRQSPWNQPLEAQWDPTEHSPGTADFHGEPEPPPYVRRRPPRGARRLRKRAKRSPRTNRALAFLRANGWRAYAVPMVALLIVAVTVFSANGSEDRFSSDQTVAGIQNLPMLDGGTSQNEELAPPPADGSFPDLPTGELPAGGPYTEHGTGEWRIVPGHTGEVGAGENRVFTYTVEIEEGVDTTSYGGDEAVTRMVDETLANPKSWIADPQFGFRRISGPEDGPPDFRVSLTSVMTVRQFCGYTIQLEVSCFSPRSGRVIINDARWVRGALAFQGDIGSYRQYLVNHEVGHAIGYPEHVPCESDGGLANVMMQQTLSTANNEIAQLDPGGVVPPDGFVCQYNAWPYPRAGQ</sequence>
<evidence type="ECO:0000313" key="5">
    <source>
        <dbReference type="Proteomes" id="UP000567922"/>
    </source>
</evidence>
<dbReference type="EMBL" id="JACHWS010000001">
    <property type="protein sequence ID" value="MBB3035668.1"/>
    <property type="molecule type" value="Genomic_DNA"/>
</dbReference>
<dbReference type="Proteomes" id="UP000567922">
    <property type="component" value="Unassembled WGS sequence"/>
</dbReference>
<gene>
    <name evidence="4" type="ORF">FHU29_000102</name>
</gene>
<feature type="compositionally biased region" description="Basic residues" evidence="1">
    <location>
        <begin position="73"/>
        <end position="93"/>
    </location>
</feature>
<dbReference type="AlphaFoldDB" id="A0A839RHF5"/>
<proteinExistence type="predicted"/>
<keyword evidence="2" id="KW-0812">Transmembrane</keyword>
<dbReference type="Pfam" id="PF11350">
    <property type="entry name" value="DUF3152"/>
    <property type="match status" value="1"/>
</dbReference>
<name>A0A839RHF5_9ACTN</name>
<accession>A0A839RHF5</accession>
<evidence type="ECO:0000313" key="4">
    <source>
        <dbReference type="EMBL" id="MBB3035668.1"/>
    </source>
</evidence>
<feature type="compositionally biased region" description="Basic residues" evidence="1">
    <location>
        <begin position="23"/>
        <end position="32"/>
    </location>
</feature>
<feature type="region of interest" description="Disordered" evidence="1">
    <location>
        <begin position="1"/>
        <end position="93"/>
    </location>
</feature>
<evidence type="ECO:0000256" key="2">
    <source>
        <dbReference type="SAM" id="Phobius"/>
    </source>
</evidence>
<feature type="compositionally biased region" description="Basic and acidic residues" evidence="1">
    <location>
        <begin position="7"/>
        <end position="22"/>
    </location>
</feature>
<protein>
    <recommendedName>
        <fullName evidence="3">DUF3152 domain-containing protein</fullName>
    </recommendedName>
</protein>
<dbReference type="SUPFAM" id="SSF55486">
    <property type="entry name" value="Metalloproteases ('zincins'), catalytic domain"/>
    <property type="match status" value="1"/>
</dbReference>
<reference evidence="4 5" key="1">
    <citation type="submission" date="2020-08" db="EMBL/GenBank/DDBJ databases">
        <title>Sequencing the genomes of 1000 actinobacteria strains.</title>
        <authorList>
            <person name="Klenk H.-P."/>
        </authorList>
    </citation>
    <scope>NUCLEOTIDE SEQUENCE [LARGE SCALE GENOMIC DNA]</scope>
    <source>
        <strain evidence="4 5">DSM 45258</strain>
    </source>
</reference>
<evidence type="ECO:0000256" key="1">
    <source>
        <dbReference type="SAM" id="MobiDB-lite"/>
    </source>
</evidence>